<sequence length="299" mass="35024">MLEMKDVYPRISLARLCRLLGITRQAYYQHYWEVSDITIEHQLILDRVVEIRQVHPAIGGRKLLYLLQPFLLEHQIKMGRDALFDLLAANKLLVRKRKRRISTTQSHHWLKKYPNLVKDWHPSKPNELWVSDITYIPLMNGFLYLSLVTDAYSHKIMGYAVADNLEAINTTKALDMALSNLTEVPGFLIHHSDRGIQYCSFEYVNTLKQNNIKISMTENGDPLENPVAERINGILKEEYLRHYPLTNLNQVIALVDDVVDRYNRLRPHQSINMVTPEVVHEKQLLINRTWSKKKQYVTL</sequence>
<dbReference type="PANTHER" id="PTHR46889:SF5">
    <property type="entry name" value="INTEGRASE PROTEIN"/>
    <property type="match status" value="1"/>
</dbReference>
<reference evidence="2" key="1">
    <citation type="submission" date="2023-06" db="EMBL/GenBank/DDBJ databases">
        <title>Cytophagales bacterium Strain LB-30, isolated from soil.</title>
        <authorList>
            <person name="Liu B."/>
        </authorList>
    </citation>
    <scope>NUCLEOTIDE SEQUENCE</scope>
    <source>
        <strain evidence="2">LB-30</strain>
    </source>
</reference>
<proteinExistence type="predicted"/>
<keyword evidence="3" id="KW-1185">Reference proteome</keyword>
<name>A0ABT8F549_9BACT</name>
<dbReference type="InterPro" id="IPR012337">
    <property type="entry name" value="RNaseH-like_sf"/>
</dbReference>
<dbReference type="Proteomes" id="UP001168552">
    <property type="component" value="Unassembled WGS sequence"/>
</dbReference>
<dbReference type="InterPro" id="IPR036397">
    <property type="entry name" value="RNaseH_sf"/>
</dbReference>
<gene>
    <name evidence="2" type="ORF">QWY31_08325</name>
</gene>
<protein>
    <submittedName>
        <fullName evidence="2">IS3 family transposase</fullName>
    </submittedName>
</protein>
<dbReference type="Gene3D" id="3.30.420.10">
    <property type="entry name" value="Ribonuclease H-like superfamily/Ribonuclease H"/>
    <property type="match status" value="1"/>
</dbReference>
<organism evidence="2 3">
    <name type="scientific">Shiella aurantiaca</name>
    <dbReference type="NCBI Taxonomy" id="3058365"/>
    <lineage>
        <taxon>Bacteria</taxon>
        <taxon>Pseudomonadati</taxon>
        <taxon>Bacteroidota</taxon>
        <taxon>Cytophagia</taxon>
        <taxon>Cytophagales</taxon>
        <taxon>Shiellaceae</taxon>
        <taxon>Shiella</taxon>
    </lineage>
</organism>
<dbReference type="SUPFAM" id="SSF53098">
    <property type="entry name" value="Ribonuclease H-like"/>
    <property type="match status" value="1"/>
</dbReference>
<evidence type="ECO:0000313" key="3">
    <source>
        <dbReference type="Proteomes" id="UP001168552"/>
    </source>
</evidence>
<dbReference type="Pfam" id="PF00665">
    <property type="entry name" value="rve"/>
    <property type="match status" value="1"/>
</dbReference>
<dbReference type="InterPro" id="IPR001584">
    <property type="entry name" value="Integrase_cat-core"/>
</dbReference>
<dbReference type="PANTHER" id="PTHR46889">
    <property type="entry name" value="TRANSPOSASE INSF FOR INSERTION SEQUENCE IS3B-RELATED"/>
    <property type="match status" value="1"/>
</dbReference>
<feature type="domain" description="Integrase catalytic" evidence="1">
    <location>
        <begin position="121"/>
        <end position="284"/>
    </location>
</feature>
<dbReference type="InterPro" id="IPR048020">
    <property type="entry name" value="Transpos_IS3"/>
</dbReference>
<dbReference type="InterPro" id="IPR050900">
    <property type="entry name" value="Transposase_IS3/IS150/IS904"/>
</dbReference>
<evidence type="ECO:0000259" key="1">
    <source>
        <dbReference type="PROSITE" id="PS50994"/>
    </source>
</evidence>
<accession>A0ABT8F549</accession>
<dbReference type="RefSeq" id="WP_320004455.1">
    <property type="nucleotide sequence ID" value="NZ_JAUHJS010000004.1"/>
</dbReference>
<dbReference type="EMBL" id="JAUHJS010000004">
    <property type="protein sequence ID" value="MDN4165503.1"/>
    <property type="molecule type" value="Genomic_DNA"/>
</dbReference>
<comment type="caution">
    <text evidence="2">The sequence shown here is derived from an EMBL/GenBank/DDBJ whole genome shotgun (WGS) entry which is preliminary data.</text>
</comment>
<dbReference type="NCBIfam" id="NF033516">
    <property type="entry name" value="transpos_IS3"/>
    <property type="match status" value="1"/>
</dbReference>
<dbReference type="PROSITE" id="PS50994">
    <property type="entry name" value="INTEGRASE"/>
    <property type="match status" value="1"/>
</dbReference>
<evidence type="ECO:0000313" key="2">
    <source>
        <dbReference type="EMBL" id="MDN4165503.1"/>
    </source>
</evidence>